<accession>A0A0R3THU5</accession>
<protein>
    <submittedName>
        <fullName evidence="1">RBM39linker domain-containing protein</fullName>
    </submittedName>
</protein>
<organism evidence="1">
    <name type="scientific">Rodentolepis nana</name>
    <name type="common">Dwarf tapeworm</name>
    <name type="synonym">Hymenolepis nana</name>
    <dbReference type="NCBI Taxonomy" id="102285"/>
    <lineage>
        <taxon>Eukaryota</taxon>
        <taxon>Metazoa</taxon>
        <taxon>Spiralia</taxon>
        <taxon>Lophotrochozoa</taxon>
        <taxon>Platyhelminthes</taxon>
        <taxon>Cestoda</taxon>
        <taxon>Eucestoda</taxon>
        <taxon>Cyclophyllidea</taxon>
        <taxon>Hymenolepididae</taxon>
        <taxon>Rodentolepis</taxon>
    </lineage>
</organism>
<dbReference type="WBParaSite" id="HNAJ_0000663601-mRNA-1">
    <property type="protein sequence ID" value="HNAJ_0000663601-mRNA-1"/>
    <property type="gene ID" value="HNAJ_0000663601"/>
</dbReference>
<sequence>LNKVPRAIPATLAAIMSPMEMDMDANNHNYVTLRNQNLVHQSGVCPSTPPATFHSRQPLVKMP</sequence>
<proteinExistence type="predicted"/>
<name>A0A0R3THU5_RODNA</name>
<evidence type="ECO:0000313" key="1">
    <source>
        <dbReference type="WBParaSite" id="HNAJ_0000663601-mRNA-1"/>
    </source>
</evidence>
<dbReference type="AlphaFoldDB" id="A0A0R3THU5"/>
<reference evidence="1" key="1">
    <citation type="submission" date="2017-02" db="UniProtKB">
        <authorList>
            <consortium name="WormBaseParasite"/>
        </authorList>
    </citation>
    <scope>IDENTIFICATION</scope>
</reference>